<sequence>MTSYQATFLLCSEVLIHDCKNVWTGVKAAEDGWRIELHYAPSLSPSQSAVSRRTTEDRLGPCPPGNQRLLTHALKKERV</sequence>
<dbReference type="AlphaFoldDB" id="A0AAV6QVT1"/>
<organism evidence="2 3">
    <name type="scientific">Solea senegalensis</name>
    <name type="common">Senegalese sole</name>
    <dbReference type="NCBI Taxonomy" id="28829"/>
    <lineage>
        <taxon>Eukaryota</taxon>
        <taxon>Metazoa</taxon>
        <taxon>Chordata</taxon>
        <taxon>Craniata</taxon>
        <taxon>Vertebrata</taxon>
        <taxon>Euteleostomi</taxon>
        <taxon>Actinopterygii</taxon>
        <taxon>Neopterygii</taxon>
        <taxon>Teleostei</taxon>
        <taxon>Neoteleostei</taxon>
        <taxon>Acanthomorphata</taxon>
        <taxon>Carangaria</taxon>
        <taxon>Pleuronectiformes</taxon>
        <taxon>Pleuronectoidei</taxon>
        <taxon>Soleidae</taxon>
        <taxon>Solea</taxon>
    </lineage>
</organism>
<accession>A0AAV6QVT1</accession>
<keyword evidence="3" id="KW-1185">Reference proteome</keyword>
<evidence type="ECO:0000313" key="3">
    <source>
        <dbReference type="Proteomes" id="UP000693946"/>
    </source>
</evidence>
<feature type="region of interest" description="Disordered" evidence="1">
    <location>
        <begin position="46"/>
        <end position="79"/>
    </location>
</feature>
<protein>
    <submittedName>
        <fullName evidence="2">Uncharacterized protein</fullName>
    </submittedName>
</protein>
<dbReference type="Proteomes" id="UP000693946">
    <property type="component" value="Linkage Group LG3"/>
</dbReference>
<name>A0AAV6QVT1_SOLSE</name>
<gene>
    <name evidence="2" type="ORF">JOB18_032667</name>
</gene>
<evidence type="ECO:0000256" key="1">
    <source>
        <dbReference type="SAM" id="MobiDB-lite"/>
    </source>
</evidence>
<reference evidence="2 3" key="1">
    <citation type="journal article" date="2021" name="Sci. Rep.">
        <title>Chromosome anchoring in Senegalese sole (Solea senegalensis) reveals sex-associated markers and genome rearrangements in flatfish.</title>
        <authorList>
            <person name="Guerrero-Cozar I."/>
            <person name="Gomez-Garrido J."/>
            <person name="Berbel C."/>
            <person name="Martinez-Blanch J.F."/>
            <person name="Alioto T."/>
            <person name="Claros M.G."/>
            <person name="Gagnaire P.A."/>
            <person name="Manchado M."/>
        </authorList>
    </citation>
    <scope>NUCLEOTIDE SEQUENCE [LARGE SCALE GENOMIC DNA]</scope>
    <source>
        <strain evidence="2">Sse05_10M</strain>
    </source>
</reference>
<evidence type="ECO:0000313" key="2">
    <source>
        <dbReference type="EMBL" id="KAG7497150.1"/>
    </source>
</evidence>
<proteinExistence type="predicted"/>
<comment type="caution">
    <text evidence="2">The sequence shown here is derived from an EMBL/GenBank/DDBJ whole genome shotgun (WGS) entry which is preliminary data.</text>
</comment>
<dbReference type="EMBL" id="JAGKHQ010000015">
    <property type="protein sequence ID" value="KAG7497150.1"/>
    <property type="molecule type" value="Genomic_DNA"/>
</dbReference>